<feature type="chain" id="PRO_5042141486" evidence="1">
    <location>
        <begin position="21"/>
        <end position="253"/>
    </location>
</feature>
<name>A0AAD1XTD3_EUPCR</name>
<organism evidence="2 3">
    <name type="scientific">Euplotes crassus</name>
    <dbReference type="NCBI Taxonomy" id="5936"/>
    <lineage>
        <taxon>Eukaryota</taxon>
        <taxon>Sar</taxon>
        <taxon>Alveolata</taxon>
        <taxon>Ciliophora</taxon>
        <taxon>Intramacronucleata</taxon>
        <taxon>Spirotrichea</taxon>
        <taxon>Hypotrichia</taxon>
        <taxon>Euplotida</taxon>
        <taxon>Euplotidae</taxon>
        <taxon>Moneuplotes</taxon>
    </lineage>
</organism>
<keyword evidence="1" id="KW-0732">Signal</keyword>
<protein>
    <submittedName>
        <fullName evidence="2">Uncharacterized protein</fullName>
    </submittedName>
</protein>
<evidence type="ECO:0000313" key="3">
    <source>
        <dbReference type="Proteomes" id="UP001295684"/>
    </source>
</evidence>
<comment type="caution">
    <text evidence="2">The sequence shown here is derived from an EMBL/GenBank/DDBJ whole genome shotgun (WGS) entry which is preliminary data.</text>
</comment>
<proteinExistence type="predicted"/>
<gene>
    <name evidence="2" type="ORF">ECRASSUSDP1_LOCUS20131</name>
</gene>
<dbReference type="EMBL" id="CAMPGE010020492">
    <property type="protein sequence ID" value="CAI2378731.1"/>
    <property type="molecule type" value="Genomic_DNA"/>
</dbReference>
<sequence>MQSRLFIILAVCLIFAAGSSLPDQKEEISFETDIFKTFGNLIKLTMTGKLDTQNFDVNSLEAVMNIADKSFPILKTMGLTERSFKFTEQYCWGQGLFSGCSGFEFEFFLGWRIGNKTTKDFEFFNITIIPYVRGEGRLFTNFESWFTKFSADFASRFINIQMPTSNQWNFKDNVEYCFDANSFVEDPLVLLTLEATVKSCEADMTHNFAHPGTFDYTCSYGSPLGLTLMNNTETIDHQYVNLVPRKCITIVDG</sequence>
<dbReference type="AlphaFoldDB" id="A0AAD1XTD3"/>
<reference evidence="2" key="1">
    <citation type="submission" date="2023-07" db="EMBL/GenBank/DDBJ databases">
        <authorList>
            <consortium name="AG Swart"/>
            <person name="Singh M."/>
            <person name="Singh A."/>
            <person name="Seah K."/>
            <person name="Emmerich C."/>
        </authorList>
    </citation>
    <scope>NUCLEOTIDE SEQUENCE</scope>
    <source>
        <strain evidence="2">DP1</strain>
    </source>
</reference>
<evidence type="ECO:0000256" key="1">
    <source>
        <dbReference type="SAM" id="SignalP"/>
    </source>
</evidence>
<accession>A0AAD1XTD3</accession>
<feature type="signal peptide" evidence="1">
    <location>
        <begin position="1"/>
        <end position="20"/>
    </location>
</feature>
<evidence type="ECO:0000313" key="2">
    <source>
        <dbReference type="EMBL" id="CAI2378731.1"/>
    </source>
</evidence>
<keyword evidence="3" id="KW-1185">Reference proteome</keyword>
<dbReference type="Proteomes" id="UP001295684">
    <property type="component" value="Unassembled WGS sequence"/>
</dbReference>